<dbReference type="InterPro" id="IPR029063">
    <property type="entry name" value="SAM-dependent_MTases_sf"/>
</dbReference>
<dbReference type="CDD" id="cd02440">
    <property type="entry name" value="AdoMet_MTases"/>
    <property type="match status" value="1"/>
</dbReference>
<dbReference type="RefSeq" id="WP_146202472.1">
    <property type="nucleotide sequence ID" value="NZ_QGDN01000001.1"/>
</dbReference>
<keyword evidence="2" id="KW-0489">Methyltransferase</keyword>
<proteinExistence type="predicted"/>
<evidence type="ECO:0000259" key="1">
    <source>
        <dbReference type="Pfam" id="PF01170"/>
    </source>
</evidence>
<dbReference type="Proteomes" id="UP000250028">
    <property type="component" value="Unassembled WGS sequence"/>
</dbReference>
<dbReference type="GO" id="GO:0016423">
    <property type="term" value="F:tRNA (guanine) methyltransferase activity"/>
    <property type="evidence" value="ECO:0007669"/>
    <property type="project" value="TreeGrafter"/>
</dbReference>
<dbReference type="EMBL" id="UESZ01000001">
    <property type="protein sequence ID" value="SSA33442.1"/>
    <property type="molecule type" value="Genomic_DNA"/>
</dbReference>
<dbReference type="OrthoDB" id="1637728at2"/>
<keyword evidence="3" id="KW-1185">Reference proteome</keyword>
<dbReference type="PANTHER" id="PTHR14911">
    <property type="entry name" value="THUMP DOMAIN-CONTAINING"/>
    <property type="match status" value="1"/>
</dbReference>
<dbReference type="Pfam" id="PF01170">
    <property type="entry name" value="UPF0020"/>
    <property type="match status" value="1"/>
</dbReference>
<organism evidence="2 3">
    <name type="scientific">Branchiibius hedensis</name>
    <dbReference type="NCBI Taxonomy" id="672460"/>
    <lineage>
        <taxon>Bacteria</taxon>
        <taxon>Bacillati</taxon>
        <taxon>Actinomycetota</taxon>
        <taxon>Actinomycetes</taxon>
        <taxon>Micrococcales</taxon>
        <taxon>Dermacoccaceae</taxon>
        <taxon>Branchiibius</taxon>
    </lineage>
</organism>
<keyword evidence="2" id="KW-0808">Transferase</keyword>
<protein>
    <submittedName>
        <fullName evidence="2">RNA methylase family UPF0020</fullName>
    </submittedName>
</protein>
<evidence type="ECO:0000313" key="3">
    <source>
        <dbReference type="Proteomes" id="UP000250028"/>
    </source>
</evidence>
<dbReference type="SUPFAM" id="SSF53335">
    <property type="entry name" value="S-adenosyl-L-methionine-dependent methyltransferases"/>
    <property type="match status" value="1"/>
</dbReference>
<reference evidence="3" key="1">
    <citation type="submission" date="2016-10" db="EMBL/GenBank/DDBJ databases">
        <authorList>
            <person name="Varghese N."/>
            <person name="Submissions S."/>
        </authorList>
    </citation>
    <scope>NUCLEOTIDE SEQUENCE [LARGE SCALE GENOMIC DNA]</scope>
    <source>
        <strain evidence="3">DSM 22951</strain>
    </source>
</reference>
<name>A0A2Y9BT52_9MICO</name>
<dbReference type="Gene3D" id="3.40.50.150">
    <property type="entry name" value="Vaccinia Virus protein VP39"/>
    <property type="match status" value="1"/>
</dbReference>
<dbReference type="AlphaFoldDB" id="A0A2Y9BT52"/>
<sequence>MPDATRVLLSCAVGFEDLVRGDLMEQYAVRSRQVGPGQVSAEQLPPVLNTMIDTVALPWDGNPADLRALVTPLVPDVLGFRVQAGDPVLREELVKTVVAATGWVNRPGDWQVNLDPERELVEIGPLAWAARFGRMRRLPATTPPAVAAGLVRLAKLKPGMTLLDPCGGVATIPIVDAIERPDGHAWSIDSDNAAVTDATANVADRDLTDRIDVRRGDATALELPDLSVDRVISDLPFGKKVGSNQENRVLYPAILREVERVLSVDGRVVLLTDDKRFFEQAVQRARGLKVVTQRVVRYNNVTPTAYVLRRSRKPRR</sequence>
<evidence type="ECO:0000313" key="2">
    <source>
        <dbReference type="EMBL" id="SSA33442.1"/>
    </source>
</evidence>
<dbReference type="InterPro" id="IPR000241">
    <property type="entry name" value="RlmKL-like_Mtase"/>
</dbReference>
<feature type="domain" description="Ribosomal RNA large subunit methyltransferase K/L-like methyltransferase" evidence="1">
    <location>
        <begin position="134"/>
        <end position="298"/>
    </location>
</feature>
<gene>
    <name evidence="2" type="ORF">SAMN04489750_0724</name>
</gene>
<dbReference type="GO" id="GO:0030488">
    <property type="term" value="P:tRNA methylation"/>
    <property type="evidence" value="ECO:0007669"/>
    <property type="project" value="TreeGrafter"/>
</dbReference>
<accession>A0A2Y9BT52</accession>
<dbReference type="PANTHER" id="PTHR14911:SF13">
    <property type="entry name" value="TRNA (GUANINE(6)-N2)-METHYLTRANSFERASE THUMP3"/>
    <property type="match status" value="1"/>
</dbReference>